<accession>A0AAW1FYK6</accession>
<comment type="subcellular location">
    <subcellularLocation>
        <location evidence="1">Golgi apparatus membrane</location>
        <topology evidence="1">Single-pass type II membrane protein</topology>
    </subcellularLocation>
</comment>
<comment type="caution">
    <text evidence="11">The sequence shown here is derived from an EMBL/GenBank/DDBJ whole genome shotgun (WGS) entry which is preliminary data.</text>
</comment>
<comment type="similarity">
    <text evidence="2">Belongs to the galactose-3-O-sulfotransferase family.</text>
</comment>
<evidence type="ECO:0000256" key="1">
    <source>
        <dbReference type="ARBA" id="ARBA00004323"/>
    </source>
</evidence>
<evidence type="ECO:0000256" key="6">
    <source>
        <dbReference type="ARBA" id="ARBA00022989"/>
    </source>
</evidence>
<dbReference type="InterPro" id="IPR009729">
    <property type="entry name" value="Gal-3-0_sulfotransfrase"/>
</dbReference>
<dbReference type="InterPro" id="IPR027417">
    <property type="entry name" value="P-loop_NTPase"/>
</dbReference>
<dbReference type="GO" id="GO:0006682">
    <property type="term" value="P:galactosylceramide biosynthetic process"/>
    <property type="evidence" value="ECO:0007669"/>
    <property type="project" value="TreeGrafter"/>
</dbReference>
<dbReference type="Proteomes" id="UP001488805">
    <property type="component" value="Unassembled WGS sequence"/>
</dbReference>
<protein>
    <submittedName>
        <fullName evidence="11">Uncharacterized protein</fullName>
    </submittedName>
</protein>
<keyword evidence="6" id="KW-1133">Transmembrane helix</keyword>
<sequence length="132" mass="14939">MEAPDQTCHCGLSPHLSTVQINFTPPEPPVPHACAAPPDQHSTQPTTNISQLDKNICVPKVDVMFRKTHKTASSTFLNILFRFGEKHKLRFAFPNSWNDFFYPSRFQLSKINVLTTLNQPLQPELLIIDSPL</sequence>
<dbReference type="AlphaFoldDB" id="A0AAW1FYK6"/>
<gene>
    <name evidence="11" type="ORF">VZT92_002408</name>
</gene>
<dbReference type="PANTHER" id="PTHR14647">
    <property type="entry name" value="GALACTOSE-3-O-SULFOTRANSFERASE"/>
    <property type="match status" value="1"/>
</dbReference>
<dbReference type="EMBL" id="JBCEZU010000013">
    <property type="protein sequence ID" value="KAK9539924.1"/>
    <property type="molecule type" value="Genomic_DNA"/>
</dbReference>
<keyword evidence="7" id="KW-0333">Golgi apparatus</keyword>
<keyword evidence="3" id="KW-0808">Transferase</keyword>
<keyword evidence="5" id="KW-0735">Signal-anchor</keyword>
<reference evidence="11 12" key="1">
    <citation type="journal article" date="2024" name="Genome Biol. Evol.">
        <title>Chromosome-level genome assembly of the viviparous eelpout Zoarces viviparus.</title>
        <authorList>
            <person name="Fuhrmann N."/>
            <person name="Brasseur M.V."/>
            <person name="Bakowski C.E."/>
            <person name="Podsiadlowski L."/>
            <person name="Prost S."/>
            <person name="Krehenwinkel H."/>
            <person name="Mayer C."/>
        </authorList>
    </citation>
    <scope>NUCLEOTIDE SEQUENCE [LARGE SCALE GENOMIC DNA]</scope>
    <source>
        <strain evidence="11">NO-MEL_2022_Ind0_liver</strain>
    </source>
</reference>
<keyword evidence="12" id="KW-1185">Reference proteome</keyword>
<keyword evidence="9" id="KW-0325">Glycoprotein</keyword>
<keyword evidence="4" id="KW-0812">Transmembrane</keyword>
<keyword evidence="8" id="KW-0472">Membrane</keyword>
<dbReference type="PANTHER" id="PTHR14647:SF56">
    <property type="entry name" value="GALACTOSYLCERAMIDE SULFOTRANSFERASE"/>
    <property type="match status" value="1"/>
</dbReference>
<evidence type="ECO:0000256" key="4">
    <source>
        <dbReference type="ARBA" id="ARBA00022692"/>
    </source>
</evidence>
<evidence type="ECO:0000256" key="7">
    <source>
        <dbReference type="ARBA" id="ARBA00023034"/>
    </source>
</evidence>
<evidence type="ECO:0000256" key="3">
    <source>
        <dbReference type="ARBA" id="ARBA00022679"/>
    </source>
</evidence>
<evidence type="ECO:0000313" key="11">
    <source>
        <dbReference type="EMBL" id="KAK9539924.1"/>
    </source>
</evidence>
<evidence type="ECO:0000313" key="12">
    <source>
        <dbReference type="Proteomes" id="UP001488805"/>
    </source>
</evidence>
<dbReference type="GO" id="GO:0000139">
    <property type="term" value="C:Golgi membrane"/>
    <property type="evidence" value="ECO:0007669"/>
    <property type="project" value="UniProtKB-SubCell"/>
</dbReference>
<organism evidence="11 12">
    <name type="scientific">Zoarces viviparus</name>
    <name type="common">Viviparous eelpout</name>
    <name type="synonym">Blennius viviparus</name>
    <dbReference type="NCBI Taxonomy" id="48416"/>
    <lineage>
        <taxon>Eukaryota</taxon>
        <taxon>Metazoa</taxon>
        <taxon>Chordata</taxon>
        <taxon>Craniata</taxon>
        <taxon>Vertebrata</taxon>
        <taxon>Euteleostomi</taxon>
        <taxon>Actinopterygii</taxon>
        <taxon>Neopterygii</taxon>
        <taxon>Teleostei</taxon>
        <taxon>Neoteleostei</taxon>
        <taxon>Acanthomorphata</taxon>
        <taxon>Eupercaria</taxon>
        <taxon>Perciformes</taxon>
        <taxon>Cottioidei</taxon>
        <taxon>Zoarcales</taxon>
        <taxon>Zoarcidae</taxon>
        <taxon>Zoarcinae</taxon>
        <taxon>Zoarces</taxon>
    </lineage>
</organism>
<dbReference type="GO" id="GO:0042552">
    <property type="term" value="P:myelination"/>
    <property type="evidence" value="ECO:0007669"/>
    <property type="project" value="TreeGrafter"/>
</dbReference>
<dbReference type="Pfam" id="PF06990">
    <property type="entry name" value="Gal-3-0_sulfotr"/>
    <property type="match status" value="1"/>
</dbReference>
<proteinExistence type="inferred from homology"/>
<evidence type="ECO:0000256" key="9">
    <source>
        <dbReference type="ARBA" id="ARBA00023180"/>
    </source>
</evidence>
<evidence type="ECO:0000256" key="2">
    <source>
        <dbReference type="ARBA" id="ARBA00008124"/>
    </source>
</evidence>
<feature type="region of interest" description="Disordered" evidence="10">
    <location>
        <begin position="27"/>
        <end position="47"/>
    </location>
</feature>
<evidence type="ECO:0000256" key="5">
    <source>
        <dbReference type="ARBA" id="ARBA00022968"/>
    </source>
</evidence>
<dbReference type="Gene3D" id="3.40.50.300">
    <property type="entry name" value="P-loop containing nucleotide triphosphate hydrolases"/>
    <property type="match status" value="1"/>
</dbReference>
<dbReference type="GO" id="GO:0001733">
    <property type="term" value="F:galactosylceramide sulfotransferase activity"/>
    <property type="evidence" value="ECO:0007669"/>
    <property type="project" value="InterPro"/>
</dbReference>
<evidence type="ECO:0000256" key="8">
    <source>
        <dbReference type="ARBA" id="ARBA00023136"/>
    </source>
</evidence>
<evidence type="ECO:0000256" key="10">
    <source>
        <dbReference type="SAM" id="MobiDB-lite"/>
    </source>
</evidence>
<name>A0AAW1FYK6_ZOAVI</name>